<dbReference type="EMBL" id="CP072648">
    <property type="protein sequence ID" value="QUW02658.1"/>
    <property type="molecule type" value="Genomic_DNA"/>
</dbReference>
<feature type="domain" description="Microcin J25-processing protein McjB C-terminal" evidence="1">
    <location>
        <begin position="7"/>
        <end position="113"/>
    </location>
</feature>
<organism evidence="2 3">
    <name type="scientific">Chloracidobacterium validum</name>
    <dbReference type="NCBI Taxonomy" id="2821543"/>
    <lineage>
        <taxon>Bacteria</taxon>
        <taxon>Pseudomonadati</taxon>
        <taxon>Acidobacteriota</taxon>
        <taxon>Terriglobia</taxon>
        <taxon>Terriglobales</taxon>
        <taxon>Acidobacteriaceae</taxon>
        <taxon>Chloracidobacterium</taxon>
    </lineage>
</organism>
<dbReference type="InterPro" id="IPR053521">
    <property type="entry name" value="McjB-like"/>
</dbReference>
<sequence length="121" mass="13375">MWPQIRWGTLPNILARLDNLPERGLTALTPEALAQTARAVVHRLPRFGVGECLLRSLVIYAMLRCQRQAGVAFVLGAGSLDDVGRPALHCWIETNGQPLLEMANPIGCFHVLLRHRMPTAS</sequence>
<proteinExistence type="predicted"/>
<evidence type="ECO:0000313" key="3">
    <source>
        <dbReference type="Proteomes" id="UP000676506"/>
    </source>
</evidence>
<name>A0ABX8B6W2_9BACT</name>
<dbReference type="Pfam" id="PF13471">
    <property type="entry name" value="Transglut_core3"/>
    <property type="match status" value="1"/>
</dbReference>
<reference evidence="2 3" key="1">
    <citation type="submission" date="2021-03" db="EMBL/GenBank/DDBJ databases">
        <title>Genomic and phenotypic characterization of Chloracidobacterium isolates provides evidence for multiple species.</title>
        <authorList>
            <person name="Saini M.K."/>
            <person name="Costas A.M.G."/>
            <person name="Tank M."/>
            <person name="Bryant D.A."/>
        </authorList>
    </citation>
    <scope>NUCLEOTIDE SEQUENCE [LARGE SCALE GENOMIC DNA]</scope>
    <source>
        <strain evidence="2 3">BV2-C</strain>
    </source>
</reference>
<dbReference type="Proteomes" id="UP000676506">
    <property type="component" value="Chromosome 1"/>
</dbReference>
<evidence type="ECO:0000313" key="2">
    <source>
        <dbReference type="EMBL" id="QUW02658.1"/>
    </source>
</evidence>
<evidence type="ECO:0000259" key="1">
    <source>
        <dbReference type="Pfam" id="PF13471"/>
    </source>
</evidence>
<protein>
    <submittedName>
        <fullName evidence="2">Lasso peptide biosynthesis B2 protein</fullName>
    </submittedName>
</protein>
<keyword evidence="3" id="KW-1185">Reference proteome</keyword>
<dbReference type="InterPro" id="IPR032708">
    <property type="entry name" value="McjB_C"/>
</dbReference>
<gene>
    <name evidence="2" type="ORF">J8C06_09965</name>
</gene>
<accession>A0ABX8B6W2</accession>
<dbReference type="NCBIfam" id="NF033537">
    <property type="entry name" value="lasso_biosyn_B2"/>
    <property type="match status" value="1"/>
</dbReference>